<dbReference type="RefSeq" id="WP_067382584.1">
    <property type="nucleotide sequence ID" value="NZ_BDQI01000036.1"/>
</dbReference>
<protein>
    <submittedName>
        <fullName evidence="1">Glycine cleavage system H protein</fullName>
    </submittedName>
</protein>
<evidence type="ECO:0000313" key="1">
    <source>
        <dbReference type="EMBL" id="GAX57473.1"/>
    </source>
</evidence>
<dbReference type="EMBL" id="BDQI01000036">
    <property type="protein sequence ID" value="GAX57473.1"/>
    <property type="molecule type" value="Genomic_DNA"/>
</dbReference>
<organism evidence="1 2">
    <name type="scientific">Streptomyces olivochromogenes</name>
    <dbReference type="NCBI Taxonomy" id="1963"/>
    <lineage>
        <taxon>Bacteria</taxon>
        <taxon>Bacillati</taxon>
        <taxon>Actinomycetota</taxon>
        <taxon>Actinomycetes</taxon>
        <taxon>Kitasatosporales</taxon>
        <taxon>Streptomycetaceae</taxon>
        <taxon>Streptomyces</taxon>
    </lineage>
</organism>
<dbReference type="STRING" id="1963.AQJ27_44285"/>
<gene>
    <name evidence="1" type="primary">gcvH_2</name>
    <name evidence="1" type="ORF">SO3561_09043</name>
</gene>
<evidence type="ECO:0000313" key="2">
    <source>
        <dbReference type="Proteomes" id="UP000217446"/>
    </source>
</evidence>
<comment type="caution">
    <text evidence="1">The sequence shown here is derived from an EMBL/GenBank/DDBJ whole genome shotgun (WGS) entry which is preliminary data.</text>
</comment>
<accession>A0A250VTD6</accession>
<dbReference type="AlphaFoldDB" id="A0A250VTD6"/>
<dbReference type="Proteomes" id="UP000217446">
    <property type="component" value="Unassembled WGS sequence"/>
</dbReference>
<sequence length="73" mass="8166">MPETPADLRYSSDRRWFRLDHAGGLVRVGVTGFANTDPYGQGWMFETDIDPSAWDEQVAVRMDARAHRSPAGA</sequence>
<reference evidence="2" key="1">
    <citation type="submission" date="2017-05" db="EMBL/GenBank/DDBJ databases">
        <title>Streptomyces olivochromogenes NBRC 3561 whole genome shotgun sequence.</title>
        <authorList>
            <person name="Dohra H."/>
            <person name="Kodani S."/>
        </authorList>
    </citation>
    <scope>NUCLEOTIDE SEQUENCE [LARGE SCALE GENOMIC DNA]</scope>
    <source>
        <strain evidence="2">NBRC 3561</strain>
    </source>
</reference>
<keyword evidence="2" id="KW-1185">Reference proteome</keyword>
<proteinExistence type="predicted"/>
<name>A0A250VTD6_STROL</name>